<dbReference type="AlphaFoldDB" id="A0A8X6XVR8"/>
<gene>
    <name evidence="1" type="ORF">TNIN_296371</name>
</gene>
<proteinExistence type="predicted"/>
<dbReference type="Proteomes" id="UP000886998">
    <property type="component" value="Unassembled WGS sequence"/>
</dbReference>
<reference evidence="1" key="1">
    <citation type="submission" date="2020-08" db="EMBL/GenBank/DDBJ databases">
        <title>Multicomponent nature underlies the extraordinary mechanical properties of spider dragline silk.</title>
        <authorList>
            <person name="Kono N."/>
            <person name="Nakamura H."/>
            <person name="Mori M."/>
            <person name="Yoshida Y."/>
            <person name="Ohtoshi R."/>
            <person name="Malay A.D."/>
            <person name="Moran D.A.P."/>
            <person name="Tomita M."/>
            <person name="Numata K."/>
            <person name="Arakawa K."/>
        </authorList>
    </citation>
    <scope>NUCLEOTIDE SEQUENCE</scope>
</reference>
<organism evidence="1 2">
    <name type="scientific">Trichonephila inaurata madagascariensis</name>
    <dbReference type="NCBI Taxonomy" id="2747483"/>
    <lineage>
        <taxon>Eukaryota</taxon>
        <taxon>Metazoa</taxon>
        <taxon>Ecdysozoa</taxon>
        <taxon>Arthropoda</taxon>
        <taxon>Chelicerata</taxon>
        <taxon>Arachnida</taxon>
        <taxon>Araneae</taxon>
        <taxon>Araneomorphae</taxon>
        <taxon>Entelegynae</taxon>
        <taxon>Araneoidea</taxon>
        <taxon>Nephilidae</taxon>
        <taxon>Trichonephila</taxon>
        <taxon>Trichonephila inaurata</taxon>
    </lineage>
</organism>
<sequence>MEQRIQVSCYLMVTIYLPDSEKRLPVGSLRRKYLKYDGPKDYGREKSLSARFWNFSSRPSGKTVLGVAADIAV</sequence>
<name>A0A8X6XVR8_9ARAC</name>
<protein>
    <submittedName>
        <fullName evidence="1">Uncharacterized protein</fullName>
    </submittedName>
</protein>
<accession>A0A8X6XVR8</accession>
<keyword evidence="2" id="KW-1185">Reference proteome</keyword>
<evidence type="ECO:0000313" key="1">
    <source>
        <dbReference type="EMBL" id="GFY59515.1"/>
    </source>
</evidence>
<evidence type="ECO:0000313" key="2">
    <source>
        <dbReference type="Proteomes" id="UP000886998"/>
    </source>
</evidence>
<comment type="caution">
    <text evidence="1">The sequence shown here is derived from an EMBL/GenBank/DDBJ whole genome shotgun (WGS) entry which is preliminary data.</text>
</comment>
<dbReference type="EMBL" id="BMAV01012667">
    <property type="protein sequence ID" value="GFY59515.1"/>
    <property type="molecule type" value="Genomic_DNA"/>
</dbReference>